<dbReference type="EMBL" id="MFQZ01000005">
    <property type="protein sequence ID" value="OGH88135.1"/>
    <property type="molecule type" value="Genomic_DNA"/>
</dbReference>
<dbReference type="Gene3D" id="1.10.530.10">
    <property type="match status" value="1"/>
</dbReference>
<reference evidence="2 3" key="1">
    <citation type="journal article" date="2016" name="Nat. Commun.">
        <title>Thousands of microbial genomes shed light on interconnected biogeochemical processes in an aquifer system.</title>
        <authorList>
            <person name="Anantharaman K."/>
            <person name="Brown C.T."/>
            <person name="Hug L.A."/>
            <person name="Sharon I."/>
            <person name="Castelle C.J."/>
            <person name="Probst A.J."/>
            <person name="Thomas B.C."/>
            <person name="Singh A."/>
            <person name="Wilkins M.J."/>
            <person name="Karaoz U."/>
            <person name="Brodie E.L."/>
            <person name="Williams K.H."/>
            <person name="Hubbard S.S."/>
            <person name="Banfield J.F."/>
        </authorList>
    </citation>
    <scope>NUCLEOTIDE SEQUENCE [LARGE SCALE GENOMIC DNA]</scope>
</reference>
<evidence type="ECO:0000256" key="1">
    <source>
        <dbReference type="SAM" id="Coils"/>
    </source>
</evidence>
<proteinExistence type="predicted"/>
<dbReference type="InterPro" id="IPR023346">
    <property type="entry name" value="Lysozyme-like_dom_sf"/>
</dbReference>
<keyword evidence="1" id="KW-0175">Coiled coil</keyword>
<organism evidence="2 3">
    <name type="scientific">Candidatus Magasanikbacteria bacterium RIFOXYC2_FULL_42_28</name>
    <dbReference type="NCBI Taxonomy" id="1798704"/>
    <lineage>
        <taxon>Bacteria</taxon>
        <taxon>Candidatus Magasanikiibacteriota</taxon>
    </lineage>
</organism>
<evidence type="ECO:0000313" key="3">
    <source>
        <dbReference type="Proteomes" id="UP000177907"/>
    </source>
</evidence>
<evidence type="ECO:0008006" key="4">
    <source>
        <dbReference type="Google" id="ProtNLM"/>
    </source>
</evidence>
<dbReference type="STRING" id="1798704.A3J93_00120"/>
<accession>A0A1F6NW29</accession>
<dbReference type="AlphaFoldDB" id="A0A1F6NW29"/>
<protein>
    <recommendedName>
        <fullName evidence="4">Transglycosylase SLT domain-containing protein</fullName>
    </recommendedName>
</protein>
<dbReference type="Proteomes" id="UP000177907">
    <property type="component" value="Unassembled WGS sequence"/>
</dbReference>
<name>A0A1F6NW29_9BACT</name>
<dbReference type="SUPFAM" id="SSF53955">
    <property type="entry name" value="Lysozyme-like"/>
    <property type="match status" value="1"/>
</dbReference>
<gene>
    <name evidence="2" type="ORF">A3J93_00120</name>
</gene>
<dbReference type="SUPFAM" id="SSF90257">
    <property type="entry name" value="Myosin rod fragments"/>
    <property type="match status" value="1"/>
</dbReference>
<evidence type="ECO:0000313" key="2">
    <source>
        <dbReference type="EMBL" id="OGH88135.1"/>
    </source>
</evidence>
<dbReference type="Gene3D" id="6.10.250.3150">
    <property type="match status" value="1"/>
</dbReference>
<feature type="coiled-coil region" evidence="1">
    <location>
        <begin position="28"/>
        <end position="69"/>
    </location>
</feature>
<comment type="caution">
    <text evidence="2">The sequence shown here is derived from an EMBL/GenBank/DDBJ whole genome shotgun (WGS) entry which is preliminary data.</text>
</comment>
<sequence length="442" mass="48578">MEINRINKIILVVLFLTQFFWLLPHPATASLTDDQAQLEQQLKEVEAQIADLQKQLGATTKEKNTLANKIKQLQITQQQLTALIKQTSLKINNLSVGIEVAKKDLSAAVKRETRLRIGLAEALRAINRQDENILLNLASARGLSDIFTQIKNSAMLSVNLSDLVKKVKEIQTEISGKKIVLEDQKDDAVNLLKIKATQNESLAASITDQSNLLKITKGQEATYAANLADTKKKAAQIRSRIYELFNTGTQINFGQAVEIATYAGGLTGMRPAFLLAIISQESNLGKNVGTCNRVGDPPEKSWKVIMKPTRDQEPFLKITTELGLDPDVTPVSCPMRNKDGSQLGWGGAMGPAQFIPSTWMGYKDKVATITGKSPANPWDIRDAFIAASVLLKANGANGEDDGDWKAAMRYFSGGTNPAYSFYGDNVIKKTHEYESDIAELKK</sequence>